<protein>
    <submittedName>
        <fullName evidence="2">Uncharacterized protein</fullName>
    </submittedName>
</protein>
<sequence>MKKVFNIFSYLLNVFFITVFVIGFIKQASYQENGANEQQNKYEQIKQGIIEREQADIPLNVQSFKNVYDITIDDFVFTSDVEPYSGYLVTTWDFDEKQDLSPSEWVANGCEDKYIRKQKKVYVEVNNITTQKDNITWYSNWHAAYMDAIRPF</sequence>
<evidence type="ECO:0000256" key="1">
    <source>
        <dbReference type="SAM" id="Phobius"/>
    </source>
</evidence>
<name>A0A8S5S3Y5_9CAUD</name>
<dbReference type="EMBL" id="BK032514">
    <property type="protein sequence ID" value="DAF45407.1"/>
    <property type="molecule type" value="Genomic_DNA"/>
</dbReference>
<keyword evidence="1" id="KW-0472">Membrane</keyword>
<keyword evidence="1" id="KW-1133">Transmembrane helix</keyword>
<proteinExistence type="predicted"/>
<organism evidence="2">
    <name type="scientific">Siphoviridae sp. ctBLh2</name>
    <dbReference type="NCBI Taxonomy" id="2827803"/>
    <lineage>
        <taxon>Viruses</taxon>
        <taxon>Duplodnaviria</taxon>
        <taxon>Heunggongvirae</taxon>
        <taxon>Uroviricota</taxon>
        <taxon>Caudoviricetes</taxon>
    </lineage>
</organism>
<evidence type="ECO:0000313" key="2">
    <source>
        <dbReference type="EMBL" id="DAF45407.1"/>
    </source>
</evidence>
<feature type="transmembrane region" description="Helical" evidence="1">
    <location>
        <begin position="7"/>
        <end position="25"/>
    </location>
</feature>
<keyword evidence="1" id="KW-0812">Transmembrane</keyword>
<reference evidence="2" key="1">
    <citation type="journal article" date="2021" name="Proc. Natl. Acad. Sci. U.S.A.">
        <title>A Catalog of Tens of Thousands of Viruses from Human Metagenomes Reveals Hidden Associations with Chronic Diseases.</title>
        <authorList>
            <person name="Tisza M.J."/>
            <person name="Buck C.B."/>
        </authorList>
    </citation>
    <scope>NUCLEOTIDE SEQUENCE</scope>
    <source>
        <strain evidence="2">CtBLh2</strain>
    </source>
</reference>
<accession>A0A8S5S3Y5</accession>